<dbReference type="GO" id="GO:0003677">
    <property type="term" value="F:DNA binding"/>
    <property type="evidence" value="ECO:0007669"/>
    <property type="project" value="InterPro"/>
</dbReference>
<evidence type="ECO:0008006" key="3">
    <source>
        <dbReference type="Google" id="ProtNLM"/>
    </source>
</evidence>
<gene>
    <name evidence="1" type="ORF">HMPREF1090_01525</name>
</gene>
<dbReference type="InterPro" id="IPR036162">
    <property type="entry name" value="Resolvase-like_N_sf"/>
</dbReference>
<accession>A0A0E2HDB9</accession>
<dbReference type="GO" id="GO:0000150">
    <property type="term" value="F:DNA strand exchange activity"/>
    <property type="evidence" value="ECO:0007669"/>
    <property type="project" value="InterPro"/>
</dbReference>
<dbReference type="AlphaFoldDB" id="A0A0E2HDB9"/>
<proteinExistence type="predicted"/>
<dbReference type="HOGENOM" id="CLU_129724_0_0_9"/>
<dbReference type="PATRIC" id="fig|999408.3.peg.1637"/>
<dbReference type="Proteomes" id="UP000013085">
    <property type="component" value="Unassembled WGS sequence"/>
</dbReference>
<comment type="caution">
    <text evidence="1">The sequence shown here is derived from an EMBL/GenBank/DDBJ whole genome shotgun (WGS) entry which is preliminary data.</text>
</comment>
<dbReference type="RefSeq" id="WP_002595421.1">
    <property type="nucleotide sequence ID" value="NZ_KB851009.1"/>
</dbReference>
<dbReference type="SUPFAM" id="SSF53041">
    <property type="entry name" value="Resolvase-like"/>
    <property type="match status" value="1"/>
</dbReference>
<evidence type="ECO:0000313" key="1">
    <source>
        <dbReference type="EMBL" id="ENZ17975.1"/>
    </source>
</evidence>
<sequence length="116" mass="12948">MGKGKRAWIYCSIDAPEDTHGALKEQFKSLMDYSEQMRFEAVGSSSDMGMEPLWEREGFLRFIAAVKNDGVAVLLIVSRNCLSHSSLQLAQLQALASSYGLEIYSPAEGRYNLSMF</sequence>
<organism evidence="1 2">
    <name type="scientific">[Clostridium] clostridioforme 90A8</name>
    <dbReference type="NCBI Taxonomy" id="999408"/>
    <lineage>
        <taxon>Bacteria</taxon>
        <taxon>Bacillati</taxon>
        <taxon>Bacillota</taxon>
        <taxon>Clostridia</taxon>
        <taxon>Lachnospirales</taxon>
        <taxon>Lachnospiraceae</taxon>
        <taxon>Enterocloster</taxon>
    </lineage>
</organism>
<reference evidence="1 2" key="1">
    <citation type="submission" date="2013-01" db="EMBL/GenBank/DDBJ databases">
        <title>The Genome Sequence of Clostridium clostridioforme 90A8.</title>
        <authorList>
            <consortium name="The Broad Institute Genome Sequencing Platform"/>
            <person name="Earl A."/>
            <person name="Ward D."/>
            <person name="Feldgarden M."/>
            <person name="Gevers D."/>
            <person name="Courvalin P."/>
            <person name="Lambert T."/>
            <person name="Walker B."/>
            <person name="Young S.K."/>
            <person name="Zeng Q."/>
            <person name="Gargeya S."/>
            <person name="Fitzgerald M."/>
            <person name="Haas B."/>
            <person name="Abouelleil A."/>
            <person name="Alvarado L."/>
            <person name="Arachchi H.M."/>
            <person name="Berlin A.M."/>
            <person name="Chapman S.B."/>
            <person name="Dewar J."/>
            <person name="Goldberg J."/>
            <person name="Griggs A."/>
            <person name="Gujja S."/>
            <person name="Hansen M."/>
            <person name="Howarth C."/>
            <person name="Imamovic A."/>
            <person name="Larimer J."/>
            <person name="McCowan C."/>
            <person name="Murphy C."/>
            <person name="Neiman D."/>
            <person name="Pearson M."/>
            <person name="Priest M."/>
            <person name="Roberts A."/>
            <person name="Saif S."/>
            <person name="Shea T."/>
            <person name="Sisk P."/>
            <person name="Sykes S."/>
            <person name="Wortman J."/>
            <person name="Nusbaum C."/>
            <person name="Birren B."/>
        </authorList>
    </citation>
    <scope>NUCLEOTIDE SEQUENCE [LARGE SCALE GENOMIC DNA]</scope>
    <source>
        <strain evidence="1 2">90A8</strain>
    </source>
</reference>
<dbReference type="EMBL" id="AGYR01000012">
    <property type="protein sequence ID" value="ENZ17975.1"/>
    <property type="molecule type" value="Genomic_DNA"/>
</dbReference>
<protein>
    <recommendedName>
        <fullName evidence="3">Resolvase/invertase-type recombinase catalytic domain-containing protein</fullName>
    </recommendedName>
</protein>
<evidence type="ECO:0000313" key="2">
    <source>
        <dbReference type="Proteomes" id="UP000013085"/>
    </source>
</evidence>
<name>A0A0E2HDB9_9FIRM</name>